<gene>
    <name evidence="2" type="ORF">KNV97_15580</name>
</gene>
<name>A0A975U826_9VIBR</name>
<sequence length="49" mass="5407">MQAVTRTSLTISCATLTTISRAVPRMPVPNRHVTGQGHHRSPQPSRPHH</sequence>
<protein>
    <submittedName>
        <fullName evidence="2">Uncharacterized protein</fullName>
    </submittedName>
</protein>
<evidence type="ECO:0000313" key="2">
    <source>
        <dbReference type="EMBL" id="QXO16882.1"/>
    </source>
</evidence>
<dbReference type="EMBL" id="CP076643">
    <property type="protein sequence ID" value="QXO16882.1"/>
    <property type="molecule type" value="Genomic_DNA"/>
</dbReference>
<proteinExistence type="predicted"/>
<reference evidence="2" key="1">
    <citation type="submission" date="2021-06" db="EMBL/GenBank/DDBJ databases">
        <title>Vibrio nov. sp., novel gut bacterium isolated from Yellow Sea oyster.</title>
        <authorList>
            <person name="Muhammad N."/>
            <person name="Nguyen T.H."/>
            <person name="Lee Y.-J."/>
            <person name="Ko J."/>
            <person name="Kim S.-G."/>
        </authorList>
    </citation>
    <scope>NUCLEOTIDE SEQUENCE</scope>
    <source>
        <strain evidence="2">OG9-811</strain>
    </source>
</reference>
<feature type="compositionally biased region" description="Basic residues" evidence="1">
    <location>
        <begin position="37"/>
        <end position="49"/>
    </location>
</feature>
<organism evidence="2 3">
    <name type="scientific">Vibrio ostreae</name>
    <dbReference type="NCBI Taxonomy" id="2841925"/>
    <lineage>
        <taxon>Bacteria</taxon>
        <taxon>Pseudomonadati</taxon>
        <taxon>Pseudomonadota</taxon>
        <taxon>Gammaproteobacteria</taxon>
        <taxon>Vibrionales</taxon>
        <taxon>Vibrionaceae</taxon>
        <taxon>Vibrio</taxon>
    </lineage>
</organism>
<evidence type="ECO:0000313" key="3">
    <source>
        <dbReference type="Proteomes" id="UP000694232"/>
    </source>
</evidence>
<accession>A0A975U826</accession>
<feature type="region of interest" description="Disordered" evidence="1">
    <location>
        <begin position="24"/>
        <end position="49"/>
    </location>
</feature>
<dbReference type="AlphaFoldDB" id="A0A975U826"/>
<dbReference type="KEGG" id="vos:KNV97_15580"/>
<evidence type="ECO:0000256" key="1">
    <source>
        <dbReference type="SAM" id="MobiDB-lite"/>
    </source>
</evidence>
<dbReference type="Proteomes" id="UP000694232">
    <property type="component" value="Chromosome 1"/>
</dbReference>
<keyword evidence="3" id="KW-1185">Reference proteome</keyword>
<dbReference type="RefSeq" id="WP_168796948.1">
    <property type="nucleotide sequence ID" value="NZ_CP076643.1"/>
</dbReference>